<sequence>MPVLKDVKNERFIQGLARGLDAGPAWEAAGYKAKGKAAAAAGRRARKRPKLRARLTELMAPAVKAVELSVERVLRELTRLAFYDMTAVLDIKDGKITMRDPALLPEDLRRAIVGIKPVQVGEQLQYECKFADKRQALESLMRHLQMFKDMVIVENVFRIVNEMDDDELDRRLTELERAFAEAATLDPAAGEGPARIH</sequence>
<evidence type="ECO:0008006" key="2">
    <source>
        <dbReference type="Google" id="ProtNLM"/>
    </source>
</evidence>
<accession>A0A0F9AS48</accession>
<dbReference type="GO" id="GO:0051276">
    <property type="term" value="P:chromosome organization"/>
    <property type="evidence" value="ECO:0007669"/>
    <property type="project" value="InterPro"/>
</dbReference>
<dbReference type="InterPro" id="IPR005335">
    <property type="entry name" value="Terminase_ssu"/>
</dbReference>
<comment type="caution">
    <text evidence="1">The sequence shown here is derived from an EMBL/GenBank/DDBJ whole genome shotgun (WGS) entry which is preliminary data.</text>
</comment>
<dbReference type="EMBL" id="LAZR01041344">
    <property type="protein sequence ID" value="KKL12235.1"/>
    <property type="molecule type" value="Genomic_DNA"/>
</dbReference>
<protein>
    <recommendedName>
        <fullName evidence="2">Terminase small subunit</fullName>
    </recommendedName>
</protein>
<evidence type="ECO:0000313" key="1">
    <source>
        <dbReference type="EMBL" id="KKL12235.1"/>
    </source>
</evidence>
<name>A0A0F9AS48_9ZZZZ</name>
<reference evidence="1" key="1">
    <citation type="journal article" date="2015" name="Nature">
        <title>Complex archaea that bridge the gap between prokaryotes and eukaryotes.</title>
        <authorList>
            <person name="Spang A."/>
            <person name="Saw J.H."/>
            <person name="Jorgensen S.L."/>
            <person name="Zaremba-Niedzwiedzka K."/>
            <person name="Martijn J."/>
            <person name="Lind A.E."/>
            <person name="van Eijk R."/>
            <person name="Schleper C."/>
            <person name="Guy L."/>
            <person name="Ettema T.J."/>
        </authorList>
    </citation>
    <scope>NUCLEOTIDE SEQUENCE</scope>
</reference>
<dbReference type="Pfam" id="PF03592">
    <property type="entry name" value="Terminase_2"/>
    <property type="match status" value="1"/>
</dbReference>
<dbReference type="AlphaFoldDB" id="A0A0F9AS48"/>
<proteinExistence type="predicted"/>
<organism evidence="1">
    <name type="scientific">marine sediment metagenome</name>
    <dbReference type="NCBI Taxonomy" id="412755"/>
    <lineage>
        <taxon>unclassified sequences</taxon>
        <taxon>metagenomes</taxon>
        <taxon>ecological metagenomes</taxon>
    </lineage>
</organism>
<gene>
    <name evidence="1" type="ORF">LCGC14_2537810</name>
</gene>